<dbReference type="Proteomes" id="UP000749559">
    <property type="component" value="Unassembled WGS sequence"/>
</dbReference>
<reference evidence="5" key="1">
    <citation type="submission" date="2022-03" db="EMBL/GenBank/DDBJ databases">
        <authorList>
            <person name="Martin C."/>
        </authorList>
    </citation>
    <scope>NUCLEOTIDE SEQUENCE</scope>
</reference>
<name>A0A8J1XSM4_OWEFU</name>
<dbReference type="InterPro" id="IPR005829">
    <property type="entry name" value="Sugar_transporter_CS"/>
</dbReference>
<evidence type="ECO:0000256" key="1">
    <source>
        <dbReference type="ARBA" id="ARBA00004141"/>
    </source>
</evidence>
<keyword evidence="2" id="KW-0812">Transmembrane</keyword>
<keyword evidence="3" id="KW-1133">Transmembrane helix</keyword>
<comment type="subcellular location">
    <subcellularLocation>
        <location evidence="1">Membrane</location>
        <topology evidence="1">Multi-pass membrane protein</topology>
    </subcellularLocation>
</comment>
<dbReference type="GO" id="GO:0022857">
    <property type="term" value="F:transmembrane transporter activity"/>
    <property type="evidence" value="ECO:0007669"/>
    <property type="project" value="InterPro"/>
</dbReference>
<evidence type="ECO:0000256" key="4">
    <source>
        <dbReference type="ARBA" id="ARBA00023136"/>
    </source>
</evidence>
<comment type="caution">
    <text evidence="5">The sequence shown here is derived from an EMBL/GenBank/DDBJ whole genome shotgun (WGS) entry which is preliminary data.</text>
</comment>
<evidence type="ECO:0000256" key="3">
    <source>
        <dbReference type="ARBA" id="ARBA00022989"/>
    </source>
</evidence>
<evidence type="ECO:0000313" key="6">
    <source>
        <dbReference type="Proteomes" id="UP000749559"/>
    </source>
</evidence>
<accession>A0A8J1XSM4</accession>
<dbReference type="EMBL" id="CAIIXF020000003">
    <property type="protein sequence ID" value="CAH1779039.1"/>
    <property type="molecule type" value="Genomic_DNA"/>
</dbReference>
<dbReference type="PROSITE" id="PS00216">
    <property type="entry name" value="SUGAR_TRANSPORT_1"/>
    <property type="match status" value="1"/>
</dbReference>
<sequence length="563" mass="63051">MNFDQLLTEHIGEIGPYQIWILIILSSLGISAAFSNVNIVFLAAVPEHHCDVPELWNSTLNLTIDKIRSFSIPLDLENGGYQKCHMYNRDYANLSLSAVEAWDVNGSDVGLTPCKQWYYDKSRYSTTIVSQWDLVCDKQWMVAFVQSIFLAGFLAGAMLSGQISDRFGRKYTMIAGMILTLISSIALAFSPNFIVFTILRFCVAIFSITAYTVGFVFNMEVVGPSWRNTAGLSVQYTWALGYMVLAAVAYFIRNWSTLQLVLCIPIAIQCILVFFIPESPRWLYATHKSKSAQAVVKAFAKSNKRELPEKLLDDITISEEKNEKRNGSSNIFSLFRGPRLRKRTLAMCYAWFVCSFVYYGLSLSSSSLGGDPFINFLISGGIEIPAYLFTHICFWKVGRRYPLSFVFFFGGVALFCLLAIPRHMTTVTIVVSMSAKFLISAGFGMVYNYGAEVFPTQIRNLGVGTSSTCSRIGGIIAPYVSLLGTYSRFAPSIIFGLVSFLGGFIVLLLPETRDRPLPETLEDAERFSKFKPKRNDLNEENGVSMVPLRSSEYASSYDDDKHV</sequence>
<keyword evidence="4" id="KW-0472">Membrane</keyword>
<dbReference type="InterPro" id="IPR036259">
    <property type="entry name" value="MFS_trans_sf"/>
</dbReference>
<organism evidence="5 6">
    <name type="scientific">Owenia fusiformis</name>
    <name type="common">Polychaete worm</name>
    <dbReference type="NCBI Taxonomy" id="6347"/>
    <lineage>
        <taxon>Eukaryota</taxon>
        <taxon>Metazoa</taxon>
        <taxon>Spiralia</taxon>
        <taxon>Lophotrochozoa</taxon>
        <taxon>Annelida</taxon>
        <taxon>Polychaeta</taxon>
        <taxon>Sedentaria</taxon>
        <taxon>Canalipalpata</taxon>
        <taxon>Sabellida</taxon>
        <taxon>Oweniida</taxon>
        <taxon>Oweniidae</taxon>
        <taxon>Owenia</taxon>
    </lineage>
</organism>
<proteinExistence type="predicted"/>
<dbReference type="Pfam" id="PF00083">
    <property type="entry name" value="Sugar_tr"/>
    <property type="match status" value="1"/>
</dbReference>
<dbReference type="SUPFAM" id="SSF103473">
    <property type="entry name" value="MFS general substrate transporter"/>
    <property type="match status" value="1"/>
</dbReference>
<dbReference type="AlphaFoldDB" id="A0A8J1XSM4"/>
<evidence type="ECO:0000256" key="2">
    <source>
        <dbReference type="ARBA" id="ARBA00022692"/>
    </source>
</evidence>
<keyword evidence="6" id="KW-1185">Reference proteome</keyword>
<gene>
    <name evidence="5" type="ORF">OFUS_LOCUS5886</name>
</gene>
<protein>
    <submittedName>
        <fullName evidence="5">Uncharacterized protein</fullName>
    </submittedName>
</protein>
<dbReference type="OrthoDB" id="10021984at2759"/>
<dbReference type="PROSITE" id="PS50850">
    <property type="entry name" value="MFS"/>
    <property type="match status" value="1"/>
</dbReference>
<evidence type="ECO:0000313" key="5">
    <source>
        <dbReference type="EMBL" id="CAH1779039.1"/>
    </source>
</evidence>
<dbReference type="InterPro" id="IPR020846">
    <property type="entry name" value="MFS_dom"/>
</dbReference>
<dbReference type="GO" id="GO:0016020">
    <property type="term" value="C:membrane"/>
    <property type="evidence" value="ECO:0007669"/>
    <property type="project" value="UniProtKB-SubCell"/>
</dbReference>
<dbReference type="CDD" id="cd17317">
    <property type="entry name" value="MFS_SLC22"/>
    <property type="match status" value="1"/>
</dbReference>
<dbReference type="PANTHER" id="PTHR24064">
    <property type="entry name" value="SOLUTE CARRIER FAMILY 22 MEMBER"/>
    <property type="match status" value="1"/>
</dbReference>
<dbReference type="Gene3D" id="1.20.1250.20">
    <property type="entry name" value="MFS general substrate transporter like domains"/>
    <property type="match status" value="1"/>
</dbReference>
<dbReference type="InterPro" id="IPR005828">
    <property type="entry name" value="MFS_sugar_transport-like"/>
</dbReference>